<accession>A0ABP7CZE1</accession>
<dbReference type="InterPro" id="IPR024344">
    <property type="entry name" value="MDMPI_metal-binding"/>
</dbReference>
<evidence type="ECO:0000313" key="3">
    <source>
        <dbReference type="Proteomes" id="UP001500051"/>
    </source>
</evidence>
<dbReference type="Pfam" id="PF11716">
    <property type="entry name" value="MDMPI_N"/>
    <property type="match status" value="1"/>
</dbReference>
<dbReference type="InterPro" id="IPR034660">
    <property type="entry name" value="DinB/YfiT-like"/>
</dbReference>
<dbReference type="Gene3D" id="1.20.120.450">
    <property type="entry name" value="dinb family like domain"/>
    <property type="match status" value="1"/>
</dbReference>
<dbReference type="InterPro" id="IPR017517">
    <property type="entry name" value="Maleyloyr_isom"/>
</dbReference>
<dbReference type="SUPFAM" id="SSF109854">
    <property type="entry name" value="DinB/YfiT-like putative metalloenzymes"/>
    <property type="match status" value="1"/>
</dbReference>
<keyword evidence="3" id="KW-1185">Reference proteome</keyword>
<dbReference type="GO" id="GO:0016853">
    <property type="term" value="F:isomerase activity"/>
    <property type="evidence" value="ECO:0007669"/>
    <property type="project" value="UniProtKB-KW"/>
</dbReference>
<name>A0ABP7CZE1_9ACTN</name>
<protein>
    <submittedName>
        <fullName evidence="2">Maleylpyruvate isomerase family mycothiol-dependent enzyme</fullName>
    </submittedName>
</protein>
<evidence type="ECO:0000313" key="2">
    <source>
        <dbReference type="EMBL" id="GAA3696283.1"/>
    </source>
</evidence>
<organism evidence="2 3">
    <name type="scientific">Microlunatus aurantiacus</name>
    <dbReference type="NCBI Taxonomy" id="446786"/>
    <lineage>
        <taxon>Bacteria</taxon>
        <taxon>Bacillati</taxon>
        <taxon>Actinomycetota</taxon>
        <taxon>Actinomycetes</taxon>
        <taxon>Propionibacteriales</taxon>
        <taxon>Propionibacteriaceae</taxon>
        <taxon>Microlunatus</taxon>
    </lineage>
</organism>
<dbReference type="NCBIfam" id="TIGR03083">
    <property type="entry name" value="maleylpyruvate isomerase family mycothiol-dependent enzyme"/>
    <property type="match status" value="1"/>
</dbReference>
<gene>
    <name evidence="2" type="ORF">GCM10022204_10370</name>
</gene>
<reference evidence="3" key="1">
    <citation type="journal article" date="2019" name="Int. J. Syst. Evol. Microbiol.">
        <title>The Global Catalogue of Microorganisms (GCM) 10K type strain sequencing project: providing services to taxonomists for standard genome sequencing and annotation.</title>
        <authorList>
            <consortium name="The Broad Institute Genomics Platform"/>
            <consortium name="The Broad Institute Genome Sequencing Center for Infectious Disease"/>
            <person name="Wu L."/>
            <person name="Ma J."/>
        </authorList>
    </citation>
    <scope>NUCLEOTIDE SEQUENCE [LARGE SCALE GENOMIC DNA]</scope>
    <source>
        <strain evidence="3">JCM 16548</strain>
    </source>
</reference>
<feature type="domain" description="Mycothiol-dependent maleylpyruvate isomerase metal-binding" evidence="1">
    <location>
        <begin position="8"/>
        <end position="92"/>
    </location>
</feature>
<dbReference type="Proteomes" id="UP001500051">
    <property type="component" value="Unassembled WGS sequence"/>
</dbReference>
<sequence>MDVFAEIAAERRGLADLLAGLTAEQRASASLCDGWSVQEVVGHLVVPLQVGIPRFALTMLVCGGNFDRANTRLARDQASRPYDELIETLRRRADKRFTPPGAGPEAPLTDVLVHGLDICWPLGLTHPVPADRWRTCLGFLTSTSAGSLVGKGLVEGLQLRAEDVDWAYGAGPTVSGDAASLALALTGRADAVDHLAGDGVETLRSRLT</sequence>
<dbReference type="EMBL" id="BAAAYX010000002">
    <property type="protein sequence ID" value="GAA3696283.1"/>
    <property type="molecule type" value="Genomic_DNA"/>
</dbReference>
<comment type="caution">
    <text evidence="2">The sequence shown here is derived from an EMBL/GenBank/DDBJ whole genome shotgun (WGS) entry which is preliminary data.</text>
</comment>
<keyword evidence="2" id="KW-0413">Isomerase</keyword>
<evidence type="ECO:0000259" key="1">
    <source>
        <dbReference type="Pfam" id="PF11716"/>
    </source>
</evidence>
<dbReference type="RefSeq" id="WP_344811198.1">
    <property type="nucleotide sequence ID" value="NZ_BAAAYX010000002.1"/>
</dbReference>
<proteinExistence type="predicted"/>